<comment type="caution">
    <text evidence="15">The sequence shown here is derived from an EMBL/GenBank/DDBJ whole genome shotgun (WGS) entry which is preliminary data.</text>
</comment>
<feature type="transmembrane region" description="Helical" evidence="12">
    <location>
        <begin position="250"/>
        <end position="273"/>
    </location>
</feature>
<organism evidence="15 16">
    <name type="scientific">Tatumella ptyseos ATCC 33301</name>
    <dbReference type="NCBI Taxonomy" id="1005995"/>
    <lineage>
        <taxon>Bacteria</taxon>
        <taxon>Pseudomonadati</taxon>
        <taxon>Pseudomonadota</taxon>
        <taxon>Gammaproteobacteria</taxon>
        <taxon>Enterobacterales</taxon>
        <taxon>Erwiniaceae</taxon>
        <taxon>Tatumella</taxon>
    </lineage>
</organism>
<sequence>MSQPVSFLKTLMRLLSYGRGWKKQLIVAVLLLVMASAAQVTGPALVSYFIDHIISTRQWQWVPVLALGGGFLLLQILAAVFNYRQSLLFNQVAIGVVRKIRCEVMDAALRQPLSAFDTRPVGQLVSRVTNDSEVVRDLYISVVGSALRSGILIISMLVAMFILDWKMALIAACIFPLVIAVMIIYQRYSTGIARQVRTFLADINNSLNEVISGMTVIQQFRRQKHFAEQLRQHNENHYQARMKILRLDAFLLRPLLNLFSAIILSLLVLLFSLSAPGHFEVGVLYAFIAYLGRIEEPLIELTTRQSLLQQAVVSAERIFELMDAPAQQYGTDSRALKTGTLTINNLSFAYKPGQPVLKNIHCHLSSGGFLALAGHTGSGKSTLASLLMGYYPVAEGEITLDGRKISQLSHDVLRQGIGMVQQDPVILADSLLENICLGREISEAKVIDALKQVKLMDWFQSLPGGLHTLMGEQGKSLSAGQKQLLALARILVDIPMLLILDEATASIDSGTEQAIQQVLQQVRKNTTLVVIAHRLSTITSADKILVLDRGEIIEQGTHQQLLEHRGRYLQMYQLQQACNELSHRTPELTSTCNALN</sequence>
<dbReference type="PROSITE" id="PS00211">
    <property type="entry name" value="ABC_TRANSPORTER_1"/>
    <property type="match status" value="1"/>
</dbReference>
<dbReference type="Pfam" id="PF00005">
    <property type="entry name" value="ABC_tran"/>
    <property type="match status" value="1"/>
</dbReference>
<dbReference type="SMART" id="SM00382">
    <property type="entry name" value="AAA"/>
    <property type="match status" value="1"/>
</dbReference>
<dbReference type="NCBIfam" id="NF008056">
    <property type="entry name" value="PRK10790.1"/>
    <property type="match status" value="1"/>
</dbReference>
<gene>
    <name evidence="15" type="primary">mdlB</name>
    <name evidence="15" type="ORF">GTPT_2965</name>
</gene>
<evidence type="ECO:0000256" key="8">
    <source>
        <dbReference type="ARBA" id="ARBA00022989"/>
    </source>
</evidence>
<comment type="subcellular location">
    <subcellularLocation>
        <location evidence="1">Cell membrane</location>
        <topology evidence="1">Multi-pass membrane protein</topology>
    </subcellularLocation>
</comment>
<keyword evidence="7 15" id="KW-0067">ATP-binding</keyword>
<feature type="transmembrane region" description="Helical" evidence="12">
    <location>
        <begin position="168"/>
        <end position="185"/>
    </location>
</feature>
<dbReference type="eggNOG" id="COG1132">
    <property type="taxonomic scope" value="Bacteria"/>
</dbReference>
<name>A0A085JAR2_9GAMM</name>
<evidence type="ECO:0000256" key="10">
    <source>
        <dbReference type="ARBA" id="ARBA00034018"/>
    </source>
</evidence>
<dbReference type="Pfam" id="PF00664">
    <property type="entry name" value="ABC_membrane"/>
    <property type="match status" value="1"/>
</dbReference>
<evidence type="ECO:0000256" key="7">
    <source>
        <dbReference type="ARBA" id="ARBA00022840"/>
    </source>
</evidence>
<evidence type="ECO:0000313" key="16">
    <source>
        <dbReference type="Proteomes" id="UP000028602"/>
    </source>
</evidence>
<evidence type="ECO:0000256" key="2">
    <source>
        <dbReference type="ARBA" id="ARBA00006526"/>
    </source>
</evidence>
<evidence type="ECO:0000259" key="14">
    <source>
        <dbReference type="PROSITE" id="PS50929"/>
    </source>
</evidence>
<dbReference type="SUPFAM" id="SSF90123">
    <property type="entry name" value="ABC transporter transmembrane region"/>
    <property type="match status" value="1"/>
</dbReference>
<feature type="domain" description="ABC transmembrane type-1" evidence="14">
    <location>
        <begin position="26"/>
        <end position="310"/>
    </location>
</feature>
<dbReference type="PROSITE" id="PS50929">
    <property type="entry name" value="ABC_TM1F"/>
    <property type="match status" value="1"/>
</dbReference>
<evidence type="ECO:0000256" key="3">
    <source>
        <dbReference type="ARBA" id="ARBA00012191"/>
    </source>
</evidence>
<protein>
    <recommendedName>
        <fullName evidence="11">Multidrug resistance-like ATP-binding protein MdlB</fullName>
        <ecNumber evidence="3">7.6.2.2</ecNumber>
    </recommendedName>
</protein>
<feature type="transmembrane region" description="Helical" evidence="12">
    <location>
        <begin position="138"/>
        <end position="162"/>
    </location>
</feature>
<comment type="similarity">
    <text evidence="2">Belongs to the ABC transporter superfamily. Drug exporter-2 (TC 3.A.1.117) family.</text>
</comment>
<dbReference type="GO" id="GO:0015421">
    <property type="term" value="F:ABC-type oligopeptide transporter activity"/>
    <property type="evidence" value="ECO:0007669"/>
    <property type="project" value="TreeGrafter"/>
</dbReference>
<proteinExistence type="inferred from homology"/>
<dbReference type="InterPro" id="IPR039421">
    <property type="entry name" value="Type_1_exporter"/>
</dbReference>
<evidence type="ECO:0000313" key="15">
    <source>
        <dbReference type="EMBL" id="KFD17558.1"/>
    </source>
</evidence>
<keyword evidence="9 12" id="KW-0472">Membrane</keyword>
<dbReference type="EMBL" id="JMPR01000046">
    <property type="protein sequence ID" value="KFD17558.1"/>
    <property type="molecule type" value="Genomic_DNA"/>
</dbReference>
<dbReference type="InterPro" id="IPR017871">
    <property type="entry name" value="ABC_transporter-like_CS"/>
</dbReference>
<evidence type="ECO:0000256" key="12">
    <source>
        <dbReference type="SAM" id="Phobius"/>
    </source>
</evidence>
<dbReference type="GO" id="GO:0008559">
    <property type="term" value="F:ABC-type xenobiotic transporter activity"/>
    <property type="evidence" value="ECO:0007669"/>
    <property type="project" value="UniProtKB-EC"/>
</dbReference>
<dbReference type="InterPro" id="IPR036640">
    <property type="entry name" value="ABC1_TM_sf"/>
</dbReference>
<comment type="catalytic activity">
    <reaction evidence="10">
        <text>ATP + H2O + xenobioticSide 1 = ADP + phosphate + xenobioticSide 2.</text>
        <dbReference type="EC" id="7.6.2.2"/>
    </reaction>
</comment>
<dbReference type="AlphaFoldDB" id="A0A085JAR2"/>
<dbReference type="GO" id="GO:0005737">
    <property type="term" value="C:cytoplasm"/>
    <property type="evidence" value="ECO:0007669"/>
    <property type="project" value="UniProtKB-ARBA"/>
</dbReference>
<dbReference type="SUPFAM" id="SSF52540">
    <property type="entry name" value="P-loop containing nucleoside triphosphate hydrolases"/>
    <property type="match status" value="1"/>
</dbReference>
<evidence type="ECO:0000256" key="11">
    <source>
        <dbReference type="ARBA" id="ARBA00040960"/>
    </source>
</evidence>
<feature type="transmembrane region" description="Helical" evidence="12">
    <location>
        <begin position="61"/>
        <end position="81"/>
    </location>
</feature>
<dbReference type="PROSITE" id="PS50893">
    <property type="entry name" value="ABC_TRANSPORTER_2"/>
    <property type="match status" value="1"/>
</dbReference>
<keyword evidence="6" id="KW-0547">Nucleotide-binding</keyword>
<dbReference type="CDD" id="cd18544">
    <property type="entry name" value="ABC_6TM_TmrA_like"/>
    <property type="match status" value="1"/>
</dbReference>
<keyword evidence="4" id="KW-0813">Transport</keyword>
<dbReference type="FunFam" id="3.40.50.300:FF:000604">
    <property type="entry name" value="ABC transporter B family member 28"/>
    <property type="match status" value="1"/>
</dbReference>
<dbReference type="RefSeq" id="WP_280513346.1">
    <property type="nucleotide sequence ID" value="NZ_ATMJ01000013.1"/>
</dbReference>
<keyword evidence="15" id="KW-0378">Hydrolase</keyword>
<evidence type="ECO:0000256" key="5">
    <source>
        <dbReference type="ARBA" id="ARBA00022692"/>
    </source>
</evidence>
<dbReference type="GO" id="GO:0005524">
    <property type="term" value="F:ATP binding"/>
    <property type="evidence" value="ECO:0007669"/>
    <property type="project" value="UniProtKB-KW"/>
</dbReference>
<dbReference type="GO" id="GO:0016887">
    <property type="term" value="F:ATP hydrolysis activity"/>
    <property type="evidence" value="ECO:0007669"/>
    <property type="project" value="InterPro"/>
</dbReference>
<dbReference type="PANTHER" id="PTHR43394">
    <property type="entry name" value="ATP-DEPENDENT PERMEASE MDL1, MITOCHONDRIAL"/>
    <property type="match status" value="1"/>
</dbReference>
<feature type="domain" description="ABC transporter" evidence="13">
    <location>
        <begin position="341"/>
        <end position="574"/>
    </location>
</feature>
<evidence type="ECO:0000259" key="13">
    <source>
        <dbReference type="PROSITE" id="PS50893"/>
    </source>
</evidence>
<dbReference type="Proteomes" id="UP000028602">
    <property type="component" value="Unassembled WGS sequence"/>
</dbReference>
<evidence type="ECO:0000256" key="6">
    <source>
        <dbReference type="ARBA" id="ARBA00022741"/>
    </source>
</evidence>
<evidence type="ECO:0000256" key="1">
    <source>
        <dbReference type="ARBA" id="ARBA00004651"/>
    </source>
</evidence>
<dbReference type="EC" id="7.6.2.2" evidence="3"/>
<dbReference type="InterPro" id="IPR011527">
    <property type="entry name" value="ABC1_TM_dom"/>
</dbReference>
<evidence type="ECO:0000256" key="9">
    <source>
        <dbReference type="ARBA" id="ARBA00023136"/>
    </source>
</evidence>
<dbReference type="GO" id="GO:0005886">
    <property type="term" value="C:plasma membrane"/>
    <property type="evidence" value="ECO:0007669"/>
    <property type="project" value="UniProtKB-SubCell"/>
</dbReference>
<accession>A0A085JAR2</accession>
<keyword evidence="16" id="KW-1185">Reference proteome</keyword>
<dbReference type="Gene3D" id="3.40.50.300">
    <property type="entry name" value="P-loop containing nucleotide triphosphate hydrolases"/>
    <property type="match status" value="1"/>
</dbReference>
<evidence type="ECO:0000256" key="4">
    <source>
        <dbReference type="ARBA" id="ARBA00022448"/>
    </source>
</evidence>
<keyword evidence="5 12" id="KW-0812">Transmembrane</keyword>
<dbReference type="InterPro" id="IPR027417">
    <property type="entry name" value="P-loop_NTPase"/>
</dbReference>
<dbReference type="InterPro" id="IPR003593">
    <property type="entry name" value="AAA+_ATPase"/>
</dbReference>
<dbReference type="InterPro" id="IPR003439">
    <property type="entry name" value="ABC_transporter-like_ATP-bd"/>
</dbReference>
<reference evidence="15 16" key="1">
    <citation type="submission" date="2014-05" db="EMBL/GenBank/DDBJ databases">
        <title>ATOL: Assembling a taxonomically balanced genome-scale reconstruction of the evolutionary history of the Enterobacteriaceae.</title>
        <authorList>
            <person name="Plunkett G.III."/>
            <person name="Neeno-Eckwall E.C."/>
            <person name="Glasner J.D."/>
            <person name="Perna N.T."/>
        </authorList>
    </citation>
    <scope>NUCLEOTIDE SEQUENCE [LARGE SCALE GENOMIC DNA]</scope>
    <source>
        <strain evidence="15 16">ATCC 33301</strain>
    </source>
</reference>
<dbReference type="PANTHER" id="PTHR43394:SF1">
    <property type="entry name" value="ATP-BINDING CASSETTE SUB-FAMILY B MEMBER 10, MITOCHONDRIAL"/>
    <property type="match status" value="1"/>
</dbReference>
<dbReference type="Gene3D" id="1.20.1560.10">
    <property type="entry name" value="ABC transporter type 1, transmembrane domain"/>
    <property type="match status" value="1"/>
</dbReference>
<keyword evidence="8 12" id="KW-1133">Transmembrane helix</keyword>